<dbReference type="SUPFAM" id="SSF63848">
    <property type="entry name" value="Cell-division inhibitor MinC, C-terminal domain"/>
    <property type="match status" value="1"/>
</dbReference>
<evidence type="ECO:0000256" key="3">
    <source>
        <dbReference type="ARBA" id="ARBA00023210"/>
    </source>
</evidence>
<name>A0A1Y3PJH4_9BACI</name>
<accession>A0A1Y3PJH4</accession>
<dbReference type="HAMAP" id="MF_00267">
    <property type="entry name" value="MinC"/>
    <property type="match status" value="1"/>
</dbReference>
<comment type="caution">
    <text evidence="9">The sequence shown here is derived from an EMBL/GenBank/DDBJ whole genome shotgun (WGS) entry which is preliminary data.</text>
</comment>
<dbReference type="Pfam" id="PF03775">
    <property type="entry name" value="MinC_C"/>
    <property type="match status" value="1"/>
</dbReference>
<evidence type="ECO:0000256" key="4">
    <source>
        <dbReference type="ARBA" id="ARBA00023306"/>
    </source>
</evidence>
<organism evidence="9 10">
    <name type="scientific">Bacillus thermozeamaize</name>
    <dbReference type="NCBI Taxonomy" id="230954"/>
    <lineage>
        <taxon>Bacteria</taxon>
        <taxon>Bacillati</taxon>
        <taxon>Bacillota</taxon>
        <taxon>Bacilli</taxon>
        <taxon>Bacillales</taxon>
        <taxon>Bacillaceae</taxon>
        <taxon>Bacillus</taxon>
    </lineage>
</organism>
<dbReference type="InterPro" id="IPR036145">
    <property type="entry name" value="MinC_C_sf"/>
</dbReference>
<dbReference type="InterPro" id="IPR016098">
    <property type="entry name" value="CAP/MinC_C"/>
</dbReference>
<keyword evidence="4 6" id="KW-0131">Cell cycle</keyword>
<reference evidence="10" key="1">
    <citation type="submission" date="2016-06" db="EMBL/GenBank/DDBJ databases">
        <authorList>
            <person name="Nascimento L."/>
            <person name="Pereira R.V."/>
            <person name="Martins L.F."/>
            <person name="Quaggio R.B."/>
            <person name="Silva A.M."/>
            <person name="Setubal J.C."/>
        </authorList>
    </citation>
    <scope>NUCLEOTIDE SEQUENCE [LARGE SCALE GENOMIC DNA]</scope>
</reference>
<dbReference type="PANTHER" id="PTHR34108:SF1">
    <property type="entry name" value="SEPTUM SITE-DETERMINING PROTEIN MINC"/>
    <property type="match status" value="1"/>
</dbReference>
<dbReference type="Pfam" id="PF22642">
    <property type="entry name" value="MinC_N_1"/>
    <property type="match status" value="1"/>
</dbReference>
<comment type="subunit">
    <text evidence="5 6">Interacts with MinD and FtsZ.</text>
</comment>
<dbReference type="InterPro" id="IPR055219">
    <property type="entry name" value="MinC_N_1"/>
</dbReference>
<dbReference type="Gene3D" id="3.30.160.540">
    <property type="match status" value="1"/>
</dbReference>
<dbReference type="Gene3D" id="2.160.20.70">
    <property type="match status" value="1"/>
</dbReference>
<feature type="domain" description="Septum site-determining protein MinC N-terminal" evidence="8">
    <location>
        <begin position="2"/>
        <end position="73"/>
    </location>
</feature>
<evidence type="ECO:0000313" key="10">
    <source>
        <dbReference type="Proteomes" id="UP000196475"/>
    </source>
</evidence>
<evidence type="ECO:0000313" key="9">
    <source>
        <dbReference type="EMBL" id="OUM87234.1"/>
    </source>
</evidence>
<evidence type="ECO:0000256" key="5">
    <source>
        <dbReference type="ARBA" id="ARBA00046874"/>
    </source>
</evidence>
<dbReference type="PANTHER" id="PTHR34108">
    <property type="entry name" value="SEPTUM SITE-DETERMINING PROTEIN MINC"/>
    <property type="match status" value="1"/>
</dbReference>
<dbReference type="GO" id="GO:1901891">
    <property type="term" value="P:regulation of cell septum assembly"/>
    <property type="evidence" value="ECO:0007669"/>
    <property type="project" value="InterPro"/>
</dbReference>
<keyword evidence="2 6" id="KW-0132">Cell division</keyword>
<dbReference type="AlphaFoldDB" id="A0A1Y3PJH4"/>
<feature type="domain" description="Septum formation inhibitor MinC C-terminal" evidence="7">
    <location>
        <begin position="91"/>
        <end position="190"/>
    </location>
</feature>
<keyword evidence="3 6" id="KW-0717">Septation</keyword>
<dbReference type="InterPro" id="IPR013033">
    <property type="entry name" value="MinC"/>
</dbReference>
<comment type="similarity">
    <text evidence="1 6">Belongs to the MinC family.</text>
</comment>
<evidence type="ECO:0000259" key="7">
    <source>
        <dbReference type="Pfam" id="PF03775"/>
    </source>
</evidence>
<gene>
    <name evidence="6" type="primary">minC</name>
    <name evidence="9" type="ORF">BAA01_09030</name>
</gene>
<sequence length="216" mass="24066">MKDGLLFLLEDEADFAEVLSELEFKLQEAHEHFFDGPAMNVTIQLGRRALTAAQEEALRQVFAGQKSLVIREIRSDSPSLLQASHTRNLRIVSGTVRSGQVLRYEQDVLLLGDVNPGGIIQSAGDVLVLGALRGIAHAGCRGARDRIIAASLFVPTQLRIAGHISRPPEEWSEADWVMQFAYLEGDRIFIDQIHHLSRIRPELSLYFLKEGERANG</sequence>
<evidence type="ECO:0000256" key="2">
    <source>
        <dbReference type="ARBA" id="ARBA00022618"/>
    </source>
</evidence>
<protein>
    <recommendedName>
        <fullName evidence="6">Probable septum site-determining protein MinC</fullName>
    </recommendedName>
</protein>
<evidence type="ECO:0000256" key="1">
    <source>
        <dbReference type="ARBA" id="ARBA00006291"/>
    </source>
</evidence>
<proteinExistence type="inferred from homology"/>
<evidence type="ECO:0000259" key="8">
    <source>
        <dbReference type="Pfam" id="PF22642"/>
    </source>
</evidence>
<dbReference type="EMBL" id="LZRT01000079">
    <property type="protein sequence ID" value="OUM87234.1"/>
    <property type="molecule type" value="Genomic_DNA"/>
</dbReference>
<dbReference type="Proteomes" id="UP000196475">
    <property type="component" value="Unassembled WGS sequence"/>
</dbReference>
<dbReference type="GO" id="GO:0000917">
    <property type="term" value="P:division septum assembly"/>
    <property type="evidence" value="ECO:0007669"/>
    <property type="project" value="UniProtKB-KW"/>
</dbReference>
<comment type="function">
    <text evidence="6">Cell division inhibitor that blocks the formation of polar Z ring septums. Rapidly oscillates between the poles of the cell to destabilize FtsZ filaments that have formed before they mature into polar Z rings. Prevents FtsZ polymerization.</text>
</comment>
<evidence type="ECO:0000256" key="6">
    <source>
        <dbReference type="HAMAP-Rule" id="MF_00267"/>
    </source>
</evidence>
<dbReference type="GO" id="GO:0000902">
    <property type="term" value="P:cell morphogenesis"/>
    <property type="evidence" value="ECO:0007669"/>
    <property type="project" value="InterPro"/>
</dbReference>
<dbReference type="InterPro" id="IPR005526">
    <property type="entry name" value="Septum_form_inhib_MinC_C"/>
</dbReference>